<feature type="compositionally biased region" description="Acidic residues" evidence="10">
    <location>
        <begin position="246"/>
        <end position="257"/>
    </location>
</feature>
<protein>
    <recommendedName>
        <fullName evidence="11">TOG domain-containing protein</fullName>
    </recommendedName>
</protein>
<feature type="compositionally biased region" description="Polar residues" evidence="10">
    <location>
        <begin position="1003"/>
        <end position="1017"/>
    </location>
</feature>
<dbReference type="InterPro" id="IPR045110">
    <property type="entry name" value="XMAP215"/>
</dbReference>
<evidence type="ECO:0000256" key="9">
    <source>
        <dbReference type="PROSITE-ProRule" id="PRU00103"/>
    </source>
</evidence>
<dbReference type="KEGG" id="tut:107363650"/>
<dbReference type="FunFam" id="1.25.10.10:FF:000050">
    <property type="entry name" value="Cytoskeleton-associated protein 5 isoform X1"/>
    <property type="match status" value="1"/>
</dbReference>
<proteinExistence type="inferred from homology"/>
<keyword evidence="6" id="KW-0206">Cytoskeleton</keyword>
<dbReference type="FunFam" id="1.25.10.10:FF:000019">
    <property type="entry name" value="Cytoskeleton-associated protein 5"/>
    <property type="match status" value="1"/>
</dbReference>
<dbReference type="InterPro" id="IPR048491">
    <property type="entry name" value="XMAP215_CLASP_TOG"/>
</dbReference>
<feature type="compositionally biased region" description="Polar residues" evidence="10">
    <location>
        <begin position="586"/>
        <end position="596"/>
    </location>
</feature>
<dbReference type="PROSITE" id="PS50077">
    <property type="entry name" value="HEAT_REPEAT"/>
    <property type="match status" value="1"/>
</dbReference>
<dbReference type="Gene3D" id="1.25.10.10">
    <property type="entry name" value="Leucine-rich Repeat Variant"/>
    <property type="match status" value="3"/>
</dbReference>
<feature type="region of interest" description="Disordered" evidence="10">
    <location>
        <begin position="1053"/>
        <end position="1128"/>
    </location>
</feature>
<dbReference type="EMBL" id="CAEY01000028">
    <property type="status" value="NOT_ANNOTATED_CDS"/>
    <property type="molecule type" value="Genomic_DNA"/>
</dbReference>
<dbReference type="GO" id="GO:0051301">
    <property type="term" value="P:cell division"/>
    <property type="evidence" value="ECO:0007669"/>
    <property type="project" value="UniProtKB-KW"/>
</dbReference>
<feature type="compositionally biased region" description="Polar residues" evidence="10">
    <location>
        <begin position="965"/>
        <end position="974"/>
    </location>
</feature>
<dbReference type="STRING" id="32264.T1KEP1"/>
<evidence type="ECO:0000259" key="11">
    <source>
        <dbReference type="SMART" id="SM01349"/>
    </source>
</evidence>
<dbReference type="GO" id="GO:0061863">
    <property type="term" value="F:microtubule plus end polymerase"/>
    <property type="evidence" value="ECO:0007669"/>
    <property type="project" value="InterPro"/>
</dbReference>
<dbReference type="eggNOG" id="KOG1820">
    <property type="taxonomic scope" value="Eukaryota"/>
</dbReference>
<feature type="region of interest" description="Disordered" evidence="10">
    <location>
        <begin position="246"/>
        <end position="266"/>
    </location>
</feature>
<dbReference type="FunFam" id="1.25.10.10:FF:000063">
    <property type="entry name" value="Putative cytoskeleton-associated protein 5"/>
    <property type="match status" value="1"/>
</dbReference>
<reference evidence="12" key="2">
    <citation type="submission" date="2015-06" db="UniProtKB">
        <authorList>
            <consortium name="EnsemblMetazoa"/>
        </authorList>
    </citation>
    <scope>IDENTIFICATION</scope>
</reference>
<feature type="domain" description="TOG" evidence="11">
    <location>
        <begin position="1"/>
        <end position="231"/>
    </location>
</feature>
<dbReference type="GO" id="GO:0046785">
    <property type="term" value="P:microtubule polymerization"/>
    <property type="evidence" value="ECO:0007669"/>
    <property type="project" value="InterPro"/>
</dbReference>
<feature type="region of interest" description="Disordered" evidence="10">
    <location>
        <begin position="1397"/>
        <end position="1425"/>
    </location>
</feature>
<dbReference type="GO" id="GO:0005813">
    <property type="term" value="C:centrosome"/>
    <property type="evidence" value="ECO:0007669"/>
    <property type="project" value="UniProtKB-SubCell"/>
</dbReference>
<dbReference type="GO" id="GO:0005874">
    <property type="term" value="C:microtubule"/>
    <property type="evidence" value="ECO:0007669"/>
    <property type="project" value="UniProtKB-ARBA"/>
</dbReference>
<sequence>MAAAGDDVDFSKLPLQERLEHKNWKARISGYEDLIKVFDVQDEKSNEFTKYLSIIKKIPVDSNVTAQEKGLSVVSVFLERASPTISGRIASDIINGCLVKAQLSARAKTKELVPEIILMYIELEKHEIVIEEIVKSLDNKTPKVVVGSISILREALKQFGPKVIKITGLSKNLHGLLEHKDKLIRDEAKQLTIEMYRWLKDSLKPQLSSLKPVLLNELEEEFAKIKDEKPRPTRCFRSEQIVENVEEVESGDTGDGGEAEKVPDPETDPFDFYEPVEILSKIPGDFSEKVEAKKWAERKEAVESFLQLITPHPKLLPGDYGDVVKILKRLIAKDSNVVVVGVAAKCLAELAGKLRKSFHPYAHSCVLVVLEKFKEKKQNVVVPLREAIDNIMISSTMEAILEDVISALDSKNPQIRTETASFISRFCANTNPASWGNKKMLVPLVEALLKGLNYNDPAVRDASAEALGTIMKVMSEKSMTPYLGDVDALKMAKIKEYFEKAEVKYTAPAVTSQSRGGTAKVAVPRSTQSAKSSGGHQPAAPPTSSSSSSSLNETGAPSLKKPVTGISKIGVRKVAKPEAEVKQPAKGTTNSATSKTLPKMKSKTGLTSTTGTKNDPSASEGYSLPLLPVNNLKEQRLNDERTLKVLKWNFTSPREEFFIQLKEQMITANWNENLVTNCFHSNFKMHLKAVESLHDFLNEGNVEATISNSDIILKWIALRFFDTNPSVILKCLEYLIKLFQEFRSVDQKLSESEGQSFIPYLIQKSGDPKDVFRQKVHEILEIIKEIYPPTKLFTFILNGLASKNARQRSTCLDELGFLMKDYDDLGICQPTPQQAIKEIGKQIGDKDSVVRNAALNCAVVAYEKGGEKVLKWLGGSIPEKDMAMLEERIKRKRLIRANSEKTIVKPEEEKPKEIAPPSLIKMSSTSALKSQPSFERLPAKNEIFNPRTMTKTSPPNRIQEETPSERNGSASQPSRLPPSSAIKAWLMNRDIEEDDCVTPPQDPNVSRRNFNTGTITKQKPPPMSHGMNAMEIESMMRREEMREYEESHQIYQTEQVHQTPTHHAVQRFSRSGTYGLNNGSDGEESEGSVEQLLNMPDELPKRFSGGKRNSFSPRSIKTSPSAQDRGDRITTVMVSRLSSSDIKVAIDAASQVNQTLNKPDRAEQYLSDKVDQIASLCNLQHKYIIQKHIYDESVDQIDIVNLLKLLNLLLQSIFNHPSLRRLVTRDILKEIISTVICLLLDERVASLPDGPLIIKSTNQLANAIISYSDPTSMLSALIKLLQECIVGSSNPQEKSIELVMKCIWKMSRLLDHFVNDLCIDKILFDIHCFFEQFPSEFWKSAERNRNDIPMRTVKTIVFLIIKQFREDVFRHLTMIPDPEETELYSYMQKALRQVRRESASSDASHSTSVSKRSSAGVIGHTGANPTSDLTVQDEILLKSIINKLGTNNTDEGILMLNEFCKSHPQFNLQQYLNKTSSEFFTTFVLSRLAEIKAIQSRENDSNGCTKLENVKNICDLDQHELRKMVLTSMSKRPDCGSIKQELDVMLSNTFNSTQEISAPLKEDWMAFVDRTVSVCIEAFEACNRNVK</sequence>
<evidence type="ECO:0000256" key="10">
    <source>
        <dbReference type="SAM" id="MobiDB-lite"/>
    </source>
</evidence>
<feature type="compositionally biased region" description="Low complexity" evidence="10">
    <location>
        <begin position="1400"/>
        <end position="1410"/>
    </location>
</feature>
<comment type="subcellular location">
    <subcellularLocation>
        <location evidence="1">Cytoplasm</location>
        <location evidence="1">Cytoskeleton</location>
        <location evidence="1">Microtubule organizing center</location>
        <location evidence="1">Centrosome</location>
    </subcellularLocation>
</comment>
<feature type="region of interest" description="Disordered" evidence="10">
    <location>
        <begin position="508"/>
        <end position="622"/>
    </location>
</feature>
<evidence type="ECO:0000256" key="2">
    <source>
        <dbReference type="ARBA" id="ARBA00022490"/>
    </source>
</evidence>
<feature type="compositionally biased region" description="Polar residues" evidence="10">
    <location>
        <begin position="1107"/>
        <end position="1122"/>
    </location>
</feature>
<feature type="region of interest" description="Disordered" evidence="10">
    <location>
        <begin position="996"/>
        <end position="1027"/>
    </location>
</feature>
<feature type="compositionally biased region" description="Polar residues" evidence="10">
    <location>
        <begin position="1068"/>
        <end position="1078"/>
    </location>
</feature>
<evidence type="ECO:0000313" key="13">
    <source>
        <dbReference type="Proteomes" id="UP000015104"/>
    </source>
</evidence>
<dbReference type="Pfam" id="PF23271">
    <property type="entry name" value="HEAT_GCN1"/>
    <property type="match status" value="1"/>
</dbReference>
<evidence type="ECO:0000256" key="7">
    <source>
        <dbReference type="ARBA" id="ARBA00023306"/>
    </source>
</evidence>
<dbReference type="HOGENOM" id="CLU_000539_2_0_1"/>
<gene>
    <name evidence="12" type="primary">107363650</name>
</gene>
<dbReference type="OMA" id="ACLHDSN"/>
<keyword evidence="4" id="KW-0677">Repeat</keyword>
<dbReference type="InterPro" id="IPR016024">
    <property type="entry name" value="ARM-type_fold"/>
</dbReference>
<dbReference type="Pfam" id="PF21041">
    <property type="entry name" value="XMAP215_CLASP_TOG"/>
    <property type="match status" value="2"/>
</dbReference>
<feature type="repeat" description="HEAT" evidence="9">
    <location>
        <begin position="441"/>
        <end position="482"/>
    </location>
</feature>
<dbReference type="InterPro" id="IPR057546">
    <property type="entry name" value="HEAT_GCN1"/>
</dbReference>
<keyword evidence="3" id="KW-0132">Cell division</keyword>
<evidence type="ECO:0000313" key="12">
    <source>
        <dbReference type="EnsemblMetazoa" id="tetur10g00230.1"/>
    </source>
</evidence>
<feature type="compositionally biased region" description="Polar residues" evidence="10">
    <location>
        <begin position="921"/>
        <end position="933"/>
    </location>
</feature>
<feature type="compositionally biased region" description="Low complexity" evidence="10">
    <location>
        <begin position="603"/>
        <end position="613"/>
    </location>
</feature>
<dbReference type="PANTHER" id="PTHR12609">
    <property type="entry name" value="MICROTUBULE ASSOCIATED PROTEIN XMAP215"/>
    <property type="match status" value="1"/>
</dbReference>
<dbReference type="SUPFAM" id="SSF48371">
    <property type="entry name" value="ARM repeat"/>
    <property type="match status" value="1"/>
</dbReference>
<dbReference type="SMART" id="SM01349">
    <property type="entry name" value="TOG"/>
    <property type="match status" value="3"/>
</dbReference>
<reference evidence="13" key="1">
    <citation type="submission" date="2011-08" db="EMBL/GenBank/DDBJ databases">
        <authorList>
            <person name="Rombauts S."/>
        </authorList>
    </citation>
    <scope>NUCLEOTIDE SEQUENCE</scope>
    <source>
        <strain evidence="13">London</strain>
    </source>
</reference>
<evidence type="ECO:0000256" key="1">
    <source>
        <dbReference type="ARBA" id="ARBA00004300"/>
    </source>
</evidence>
<dbReference type="InterPro" id="IPR011989">
    <property type="entry name" value="ARM-like"/>
</dbReference>
<dbReference type="GO" id="GO:0030951">
    <property type="term" value="P:establishment or maintenance of microtubule cytoskeleton polarity"/>
    <property type="evidence" value="ECO:0007669"/>
    <property type="project" value="InterPro"/>
</dbReference>
<organism evidence="12 13">
    <name type="scientific">Tetranychus urticae</name>
    <name type="common">Two-spotted spider mite</name>
    <dbReference type="NCBI Taxonomy" id="32264"/>
    <lineage>
        <taxon>Eukaryota</taxon>
        <taxon>Metazoa</taxon>
        <taxon>Ecdysozoa</taxon>
        <taxon>Arthropoda</taxon>
        <taxon>Chelicerata</taxon>
        <taxon>Arachnida</taxon>
        <taxon>Acari</taxon>
        <taxon>Acariformes</taxon>
        <taxon>Trombidiformes</taxon>
        <taxon>Prostigmata</taxon>
        <taxon>Eleutherengona</taxon>
        <taxon>Raphignathae</taxon>
        <taxon>Tetranychoidea</taxon>
        <taxon>Tetranychidae</taxon>
        <taxon>Tetranychus</taxon>
    </lineage>
</organism>
<keyword evidence="5" id="KW-0498">Mitosis</keyword>
<keyword evidence="7" id="KW-0131">Cell cycle</keyword>
<name>T1KEP1_TETUR</name>
<feature type="domain" description="TOG" evidence="11">
    <location>
        <begin position="271"/>
        <end position="509"/>
    </location>
</feature>
<evidence type="ECO:0000256" key="6">
    <source>
        <dbReference type="ARBA" id="ARBA00023212"/>
    </source>
</evidence>
<feature type="region of interest" description="Disordered" evidence="10">
    <location>
        <begin position="906"/>
        <end position="978"/>
    </location>
</feature>
<dbReference type="OrthoDB" id="205662at2759"/>
<keyword evidence="13" id="KW-1185">Reference proteome</keyword>
<dbReference type="EnsemblMetazoa" id="tetur10g00230.1">
    <property type="protein sequence ID" value="tetur10g00230.1"/>
    <property type="gene ID" value="tetur10g00230"/>
</dbReference>
<evidence type="ECO:0000256" key="4">
    <source>
        <dbReference type="ARBA" id="ARBA00022737"/>
    </source>
</evidence>
<dbReference type="InterPro" id="IPR021133">
    <property type="entry name" value="HEAT_type_2"/>
</dbReference>
<feature type="compositionally biased region" description="Polar residues" evidence="10">
    <location>
        <begin position="947"/>
        <end position="956"/>
    </location>
</feature>
<dbReference type="InterPro" id="IPR034085">
    <property type="entry name" value="TOG"/>
</dbReference>
<evidence type="ECO:0000256" key="8">
    <source>
        <dbReference type="ARBA" id="ARBA00025722"/>
    </source>
</evidence>
<evidence type="ECO:0000256" key="3">
    <source>
        <dbReference type="ARBA" id="ARBA00022618"/>
    </source>
</evidence>
<evidence type="ECO:0000256" key="5">
    <source>
        <dbReference type="ARBA" id="ARBA00022776"/>
    </source>
</evidence>
<keyword evidence="2" id="KW-0963">Cytoplasm</keyword>
<feature type="compositionally biased region" description="Polar residues" evidence="10">
    <location>
        <begin position="525"/>
        <end position="535"/>
    </location>
</feature>
<feature type="domain" description="TOG" evidence="11">
    <location>
        <begin position="656"/>
        <end position="898"/>
    </location>
</feature>
<accession>T1KEP1</accession>
<dbReference type="GO" id="GO:0051231">
    <property type="term" value="P:spindle elongation"/>
    <property type="evidence" value="ECO:0007669"/>
    <property type="project" value="UniProtKB-ARBA"/>
</dbReference>
<dbReference type="GO" id="GO:0051010">
    <property type="term" value="F:microtubule plus-end binding"/>
    <property type="evidence" value="ECO:0007669"/>
    <property type="project" value="InterPro"/>
</dbReference>
<comment type="similarity">
    <text evidence="8">Belongs to the TOG/XMAP215 family.</text>
</comment>
<dbReference type="Proteomes" id="UP000015104">
    <property type="component" value="Unassembled WGS sequence"/>
</dbReference>